<proteinExistence type="predicted"/>
<dbReference type="RefSeq" id="WP_169247609.1">
    <property type="nucleotide sequence ID" value="NZ_SPMZ01000011.1"/>
</dbReference>
<accession>A0ABX1TG59</accession>
<dbReference type="Pfam" id="PF26309">
    <property type="entry name" value="DUF8082"/>
    <property type="match status" value="1"/>
</dbReference>
<sequence>MHNSSPISLATIVTELQRVCQEKLSGTINILTENRQLARISLLDGNIVALFCMSKRGAEALPLIRQLNPNWFQFIKGSSVTADSNLPATADIVNFLTSTASSSTKSEPEKNTLLEILPQRILTVLKEMLNEFMGPVAPMICNKVLRQASNLDSAIDLLAREIPDQQQAIKFQEQVRQKVF</sequence>
<evidence type="ECO:0000259" key="1">
    <source>
        <dbReference type="Pfam" id="PF26309"/>
    </source>
</evidence>
<organism evidence="2 3">
    <name type="scientific">Candidatus Competibacter phosphatis</name>
    <dbReference type="NCBI Taxonomy" id="221280"/>
    <lineage>
        <taxon>Bacteria</taxon>
        <taxon>Pseudomonadati</taxon>
        <taxon>Pseudomonadota</taxon>
        <taxon>Gammaproteobacteria</taxon>
        <taxon>Candidatus Competibacteraceae</taxon>
        <taxon>Candidatus Competibacter</taxon>
    </lineage>
</organism>
<dbReference type="InterPro" id="IPR058395">
    <property type="entry name" value="DUF8082"/>
</dbReference>
<reference evidence="2 3" key="1">
    <citation type="submission" date="2019-03" db="EMBL/GenBank/DDBJ databases">
        <title>Metabolic reconstructions from genomes of highly enriched 'Candidatus Accumulibacter' and 'Candidatus Competibacter' bioreactor populations.</title>
        <authorList>
            <person name="Annavajhala M.K."/>
            <person name="Welles L."/>
            <person name="Abbas B."/>
            <person name="Sorokin D."/>
            <person name="Park H."/>
            <person name="Van Loosdrecht M."/>
            <person name="Chandran K."/>
        </authorList>
    </citation>
    <scope>NUCLEOTIDE SEQUENCE [LARGE SCALE GENOMIC DNA]</scope>
    <source>
        <strain evidence="2 3">SBR_G</strain>
    </source>
</reference>
<comment type="caution">
    <text evidence="2">The sequence shown here is derived from an EMBL/GenBank/DDBJ whole genome shotgun (WGS) entry which is preliminary data.</text>
</comment>
<protein>
    <recommendedName>
        <fullName evidence="1">DUF8082 domain-containing protein</fullName>
    </recommendedName>
</protein>
<name>A0ABX1TG59_9GAMM</name>
<gene>
    <name evidence="2" type="ORF">E4P82_03540</name>
</gene>
<evidence type="ECO:0000313" key="3">
    <source>
        <dbReference type="Proteomes" id="UP000760480"/>
    </source>
</evidence>
<keyword evidence="3" id="KW-1185">Reference proteome</keyword>
<dbReference type="EMBL" id="SPMZ01000011">
    <property type="protein sequence ID" value="NMQ18352.1"/>
    <property type="molecule type" value="Genomic_DNA"/>
</dbReference>
<feature type="domain" description="DUF8082" evidence="1">
    <location>
        <begin position="122"/>
        <end position="179"/>
    </location>
</feature>
<dbReference type="Proteomes" id="UP000760480">
    <property type="component" value="Unassembled WGS sequence"/>
</dbReference>
<evidence type="ECO:0000313" key="2">
    <source>
        <dbReference type="EMBL" id="NMQ18352.1"/>
    </source>
</evidence>